<keyword evidence="5" id="KW-0548">Nucleotidyltransferase</keyword>
<dbReference type="PRINTS" id="PR00868">
    <property type="entry name" value="DNAPOLI"/>
</dbReference>
<evidence type="ECO:0000256" key="2">
    <source>
        <dbReference type="ARBA" id="ARBA00022705"/>
    </source>
</evidence>
<feature type="domain" description="DNA-directed DNA polymerase family A palm" evidence="4">
    <location>
        <begin position="320"/>
        <end position="512"/>
    </location>
</feature>
<protein>
    <recommendedName>
        <fullName evidence="1">DNA-directed DNA polymerase</fullName>
        <ecNumber evidence="1">2.7.7.7</ecNumber>
    </recommendedName>
</protein>
<dbReference type="Pfam" id="PF00476">
    <property type="entry name" value="DNA_pol_A"/>
    <property type="match status" value="1"/>
</dbReference>
<name>A0A518DG96_9BACT</name>
<dbReference type="InterPro" id="IPR001098">
    <property type="entry name" value="DNA-dir_DNA_pol_A_palm_dom"/>
</dbReference>
<comment type="catalytic activity">
    <reaction evidence="3">
        <text>DNA(n) + a 2'-deoxyribonucleoside 5'-triphosphate = DNA(n+1) + diphosphate</text>
        <dbReference type="Rhea" id="RHEA:22508"/>
        <dbReference type="Rhea" id="RHEA-COMP:17339"/>
        <dbReference type="Rhea" id="RHEA-COMP:17340"/>
        <dbReference type="ChEBI" id="CHEBI:33019"/>
        <dbReference type="ChEBI" id="CHEBI:61560"/>
        <dbReference type="ChEBI" id="CHEBI:173112"/>
        <dbReference type="EC" id="2.7.7.7"/>
    </reaction>
</comment>
<dbReference type="KEGG" id="pnd:Pla175_39060"/>
<proteinExistence type="predicted"/>
<sequence length="587" mass="63566">MPTTYSEAWAVDFEYKSDAGERPVPTCMVALELVSGAAVRLGAAELGSLDRAPFNTGDNVLFTCFFAPAELGCFLALGWPLPANVVDLFAEHRVATNGLETPGNSLLATLRWHGLAGITAAEKIGMRALAMRGGPYTDAEMESLLDYCESDVRALVELWPKMLPTIDLPRALLRGRYMAAVAKMEHAGIPIDVETLGRLRTHWEAVKLRLIAEVDQGFGFYDGKTFKLDRFGSWLAERRYDWPRTDCGRLAVDKDTFKDQAAIHPELEPLRQLRTSVGQMNLFDLGVGADGRARCMLSPLAAKTGRNAPSTAGFVFGLSGWLRSVIKPAEGRALAYVDWGQQELGIAGALSGDPALMAAYRSGDPYLAFAVQAGLAPADATKQSHGAVRDLCKAAVLGVNYGMSAQSLASRIRRPTAYAQDLLDRHREAYPVFWKWSEAVVDHAILNRSIHSTHGWTLHVRGEPNPRSLMNWPMQAAGAEMLRLACILATEAGISVVAPVHDALLVEGPTKSIQEVVSATRDAMARASRLVLDGFDLTTDAETITYPERYRSEKGGALWGSVTAILDDLDGVPPCTPGTVSVRAGDG</sequence>
<dbReference type="EC" id="2.7.7.7" evidence="1"/>
<accession>A0A518DG96</accession>
<dbReference type="PANTHER" id="PTHR10133">
    <property type="entry name" value="DNA POLYMERASE I"/>
    <property type="match status" value="1"/>
</dbReference>
<dbReference type="EMBL" id="CP036291">
    <property type="protein sequence ID" value="QDU90501.1"/>
    <property type="molecule type" value="Genomic_DNA"/>
</dbReference>
<evidence type="ECO:0000256" key="1">
    <source>
        <dbReference type="ARBA" id="ARBA00012417"/>
    </source>
</evidence>
<dbReference type="PANTHER" id="PTHR10133:SF27">
    <property type="entry name" value="DNA POLYMERASE NU"/>
    <property type="match status" value="1"/>
</dbReference>
<dbReference type="AlphaFoldDB" id="A0A518DG96"/>
<dbReference type="Gene3D" id="3.30.70.370">
    <property type="match status" value="1"/>
</dbReference>
<dbReference type="OrthoDB" id="237796at2"/>
<dbReference type="GO" id="GO:0003677">
    <property type="term" value="F:DNA binding"/>
    <property type="evidence" value="ECO:0007669"/>
    <property type="project" value="InterPro"/>
</dbReference>
<reference evidence="5 6" key="1">
    <citation type="submission" date="2019-02" db="EMBL/GenBank/DDBJ databases">
        <title>Deep-cultivation of Planctomycetes and their phenomic and genomic characterization uncovers novel biology.</title>
        <authorList>
            <person name="Wiegand S."/>
            <person name="Jogler M."/>
            <person name="Boedeker C."/>
            <person name="Pinto D."/>
            <person name="Vollmers J."/>
            <person name="Rivas-Marin E."/>
            <person name="Kohn T."/>
            <person name="Peeters S.H."/>
            <person name="Heuer A."/>
            <person name="Rast P."/>
            <person name="Oberbeckmann S."/>
            <person name="Bunk B."/>
            <person name="Jeske O."/>
            <person name="Meyerdierks A."/>
            <person name="Storesund J.E."/>
            <person name="Kallscheuer N."/>
            <person name="Luecker S."/>
            <person name="Lage O.M."/>
            <person name="Pohl T."/>
            <person name="Merkel B.J."/>
            <person name="Hornburger P."/>
            <person name="Mueller R.-W."/>
            <person name="Bruemmer F."/>
            <person name="Labrenz M."/>
            <person name="Spormann A.M."/>
            <person name="Op den Camp H."/>
            <person name="Overmann J."/>
            <person name="Amann R."/>
            <person name="Jetten M.S.M."/>
            <person name="Mascher T."/>
            <person name="Medema M.H."/>
            <person name="Devos D.P."/>
            <person name="Kaster A.-K."/>
            <person name="Ovreas L."/>
            <person name="Rohde M."/>
            <person name="Galperin M.Y."/>
            <person name="Jogler C."/>
        </authorList>
    </citation>
    <scope>NUCLEOTIDE SEQUENCE [LARGE SCALE GENOMIC DNA]</scope>
    <source>
        <strain evidence="5 6">Pla175</strain>
    </source>
</reference>
<evidence type="ECO:0000313" key="5">
    <source>
        <dbReference type="EMBL" id="QDU90501.1"/>
    </source>
</evidence>
<dbReference type="Proteomes" id="UP000317429">
    <property type="component" value="Chromosome"/>
</dbReference>
<evidence type="ECO:0000256" key="3">
    <source>
        <dbReference type="ARBA" id="ARBA00049244"/>
    </source>
</evidence>
<dbReference type="GO" id="GO:0006302">
    <property type="term" value="P:double-strand break repair"/>
    <property type="evidence" value="ECO:0007669"/>
    <property type="project" value="TreeGrafter"/>
</dbReference>
<dbReference type="InterPro" id="IPR043502">
    <property type="entry name" value="DNA/RNA_pol_sf"/>
</dbReference>
<dbReference type="InterPro" id="IPR002298">
    <property type="entry name" value="DNA_polymerase_A"/>
</dbReference>
<keyword evidence="6" id="KW-1185">Reference proteome</keyword>
<evidence type="ECO:0000313" key="6">
    <source>
        <dbReference type="Proteomes" id="UP000317429"/>
    </source>
</evidence>
<dbReference type="GO" id="GO:0006261">
    <property type="term" value="P:DNA-templated DNA replication"/>
    <property type="evidence" value="ECO:0007669"/>
    <property type="project" value="InterPro"/>
</dbReference>
<keyword evidence="2" id="KW-0235">DNA replication</keyword>
<dbReference type="SUPFAM" id="SSF56672">
    <property type="entry name" value="DNA/RNA polymerases"/>
    <property type="match status" value="1"/>
</dbReference>
<evidence type="ECO:0000259" key="4">
    <source>
        <dbReference type="SMART" id="SM00482"/>
    </source>
</evidence>
<dbReference type="Gene3D" id="1.10.150.20">
    <property type="entry name" value="5' to 3' exonuclease, C-terminal subdomain"/>
    <property type="match status" value="1"/>
</dbReference>
<keyword evidence="5" id="KW-0808">Transferase</keyword>
<organism evidence="5 6">
    <name type="scientific">Pirellulimonas nuda</name>
    <dbReference type="NCBI Taxonomy" id="2528009"/>
    <lineage>
        <taxon>Bacteria</taxon>
        <taxon>Pseudomonadati</taxon>
        <taxon>Planctomycetota</taxon>
        <taxon>Planctomycetia</taxon>
        <taxon>Pirellulales</taxon>
        <taxon>Lacipirellulaceae</taxon>
        <taxon>Pirellulimonas</taxon>
    </lineage>
</organism>
<dbReference type="GO" id="GO:0003887">
    <property type="term" value="F:DNA-directed DNA polymerase activity"/>
    <property type="evidence" value="ECO:0007669"/>
    <property type="project" value="UniProtKB-EC"/>
</dbReference>
<gene>
    <name evidence="5" type="primary">polA_2</name>
    <name evidence="5" type="ORF">Pla175_39060</name>
</gene>
<dbReference type="SMART" id="SM00482">
    <property type="entry name" value="POLAc"/>
    <property type="match status" value="1"/>
</dbReference>
<dbReference type="RefSeq" id="WP_145289105.1">
    <property type="nucleotide sequence ID" value="NZ_CP036291.1"/>
</dbReference>